<organism evidence="1 2">
    <name type="scientific">Rossellomorea vietnamensis</name>
    <dbReference type="NCBI Taxonomy" id="218284"/>
    <lineage>
        <taxon>Bacteria</taxon>
        <taxon>Bacillati</taxon>
        <taxon>Bacillota</taxon>
        <taxon>Bacilli</taxon>
        <taxon>Bacillales</taxon>
        <taxon>Bacillaceae</taxon>
        <taxon>Rossellomorea</taxon>
    </lineage>
</organism>
<name>A0A5D4NZ01_9BACI</name>
<dbReference type="EMBL" id="VTEI01000002">
    <property type="protein sequence ID" value="TYS18616.1"/>
    <property type="molecule type" value="Genomic_DNA"/>
</dbReference>
<protein>
    <recommendedName>
        <fullName evidence="3">Phospholipid scramblase</fullName>
    </recommendedName>
</protein>
<evidence type="ECO:0008006" key="3">
    <source>
        <dbReference type="Google" id="ProtNLM"/>
    </source>
</evidence>
<dbReference type="Proteomes" id="UP000322267">
    <property type="component" value="Unassembled WGS sequence"/>
</dbReference>
<dbReference type="AlphaFoldDB" id="A0A5D4NZ01"/>
<evidence type="ECO:0000313" key="2">
    <source>
        <dbReference type="Proteomes" id="UP000322267"/>
    </source>
</evidence>
<reference evidence="1 2" key="1">
    <citation type="submission" date="2019-08" db="EMBL/GenBank/DDBJ databases">
        <title>Bacillus genomes from the desert of Cuatro Cienegas, Coahuila.</title>
        <authorList>
            <person name="Olmedo-Alvarez G."/>
        </authorList>
    </citation>
    <scope>NUCLEOTIDE SEQUENCE [LARGE SCALE GENOMIC DNA]</scope>
    <source>
        <strain evidence="1 2">CH34_1T</strain>
    </source>
</reference>
<accession>A0A5D4NZ01</accession>
<dbReference type="OrthoDB" id="2968329at2"/>
<evidence type="ECO:0000313" key="1">
    <source>
        <dbReference type="EMBL" id="TYS18616.1"/>
    </source>
</evidence>
<comment type="caution">
    <text evidence="1">The sequence shown here is derived from an EMBL/GenBank/DDBJ whole genome shotgun (WGS) entry which is preliminary data.</text>
</comment>
<proteinExistence type="predicted"/>
<dbReference type="RefSeq" id="WP_148938294.1">
    <property type="nucleotide sequence ID" value="NZ_VTEI01000002.1"/>
</dbReference>
<sequence>MFDQNKIYLQKESMLKSQGRKYSLTTNDKVIGRIEETLESRKNLGNQAFKFLGLYNAAGIDLSIVDNNENIIGMIKKEKGFYKNFKIFSRDKVFLAEISSLVKIKSPQMTVISRDGEELVRASGGFGATDFSIIDLKTNEAFSSIKRRSLVYSSIKDNLVKHDGFYIDNLNGDSFRTLALLAMSIMVDIYFFNN</sequence>
<gene>
    <name evidence="1" type="ORF">FZC78_03560</name>
</gene>